<dbReference type="SUPFAM" id="SSF52113">
    <property type="entry name" value="BRCT domain"/>
    <property type="match status" value="1"/>
</dbReference>
<dbReference type="InterPro" id="IPR014721">
    <property type="entry name" value="Ribsml_uS5_D2-typ_fold_subgr"/>
</dbReference>
<feature type="region of interest" description="Disordered" evidence="5">
    <location>
        <begin position="746"/>
        <end position="775"/>
    </location>
</feature>
<dbReference type="PANTHER" id="PTHR21569">
    <property type="entry name" value="RIBOSOMAL PROTEIN S9"/>
    <property type="match status" value="1"/>
</dbReference>
<dbReference type="GO" id="GO:0006412">
    <property type="term" value="P:translation"/>
    <property type="evidence" value="ECO:0007669"/>
    <property type="project" value="InterPro"/>
</dbReference>
<evidence type="ECO:0000313" key="7">
    <source>
        <dbReference type="EMBL" id="KAG5642449.1"/>
    </source>
</evidence>
<reference evidence="7" key="2">
    <citation type="submission" date="2021-10" db="EMBL/GenBank/DDBJ databases">
        <title>Phylogenomics reveals ancestral predisposition of the termite-cultivated fungus Termitomyces towards a domesticated lifestyle.</title>
        <authorList>
            <person name="Auxier B."/>
            <person name="Grum-Grzhimaylo A."/>
            <person name="Cardenas M.E."/>
            <person name="Lodge J.D."/>
            <person name="Laessoe T."/>
            <person name="Pedersen O."/>
            <person name="Smith M.E."/>
            <person name="Kuyper T.W."/>
            <person name="Franco-Molano E.A."/>
            <person name="Baroni T.J."/>
            <person name="Aanen D.K."/>
        </authorList>
    </citation>
    <scope>NUCLEOTIDE SEQUENCE</scope>
    <source>
        <strain evidence="7">AP01</strain>
        <tissue evidence="7">Mycelium</tissue>
    </source>
</reference>
<dbReference type="InterPro" id="IPR001357">
    <property type="entry name" value="BRCT_dom"/>
</dbReference>
<dbReference type="GO" id="GO:0003723">
    <property type="term" value="F:RNA binding"/>
    <property type="evidence" value="ECO:0007669"/>
    <property type="project" value="TreeGrafter"/>
</dbReference>
<evidence type="ECO:0000256" key="4">
    <source>
        <dbReference type="RuleBase" id="RU003815"/>
    </source>
</evidence>
<evidence type="ECO:0000259" key="6">
    <source>
        <dbReference type="PROSITE" id="PS50172"/>
    </source>
</evidence>
<evidence type="ECO:0000313" key="8">
    <source>
        <dbReference type="Proteomes" id="UP000775547"/>
    </source>
</evidence>
<dbReference type="Gene3D" id="3.40.50.10190">
    <property type="entry name" value="BRCT domain"/>
    <property type="match status" value="1"/>
</dbReference>
<feature type="compositionally biased region" description="Low complexity" evidence="5">
    <location>
        <begin position="748"/>
        <end position="757"/>
    </location>
</feature>
<dbReference type="Pfam" id="PF16589">
    <property type="entry name" value="BRCT_2"/>
    <property type="match status" value="1"/>
</dbReference>
<dbReference type="InterPro" id="IPR020574">
    <property type="entry name" value="Ribosomal_uS9_CS"/>
</dbReference>
<sequence>MATSAKATATAVAHAKEGRGLIRINGSPINLVQPEILRLKVYEPILVAGEDSFSLLDIRVRVKGGGHTSQVYAIRQAIAKALIAYYSKYVDAYSALELKKKLVAYDRTLLIADPRRAEPKKFGGHGARARRQKSYANYDEGYEYCADESLVGIKAGAVVCSDPKLAEVILVDSTSTQGRLFIRDWGDDTNKAVLEHSWVKHSIAVGRVLDRDEQWGGCLTVDDGLPIVKEEADFTPPKSVPVPTEPEKSSPNAQTPIDAPPPPETSQPPTPHEPFQDGLPYTFDPNAPHPSQQLLTHLPPHTMAAMVAQAQQMAQSFPASLPQHMIPNVQFPPGVPGVPQAMMLMAMLQQQQGMMNWNGAAPQNLGAPFGNPQMMNPMTFGQYPPDSLSALSSANTSYAPNSSFMSNGSIDPPQSPSGIPPSLRQKSPMHSRSTPSSYSGQMRSASPTNYYAAMSSYSSKQSTPPGPAPSLLSTLFRTKKGCELSFFVQVDLNNRSKVVSAIKRNGGKIVTNNMTADYSILYSRSKTYDHLLQSTLAAGRPAISASFVFDSVEQNEILDSTPYEFGLPGSGSRGRRKRGRSEDDEEGDVESPEGKAERKRLEKNRRQAERQAERRLKTKDDTAATSVKETSKRPKAQHSSLSTSFSAFEDPSRPRSPTPPPEHTRIRRGFGENFLYSEHEFDYCRRYIRVLLERDHRISNTAISQALYKKMDNHSRASWGAFITGKSFGAEFEEMRKRASIAFRKRQASQAKQQAAAGPSGMKHSPTQHWKPDQHVEDTAPKRNILDKEIEIVAQFFATGGGQEESEESEGDHDMDKVWGRLTAQVQCISANSWEEFYSEHHEEVGKRYSELTNIPAADATSI</sequence>
<feature type="region of interest" description="Disordered" evidence="5">
    <location>
        <begin position="560"/>
        <end position="667"/>
    </location>
</feature>
<dbReference type="SUPFAM" id="SSF54211">
    <property type="entry name" value="Ribosomal protein S5 domain 2-like"/>
    <property type="match status" value="1"/>
</dbReference>
<proteinExistence type="inferred from homology"/>
<reference evidence="7" key="1">
    <citation type="submission" date="2020-07" db="EMBL/GenBank/DDBJ databases">
        <authorList>
            <person name="Nieuwenhuis M."/>
            <person name="Van De Peppel L.J.J."/>
        </authorList>
    </citation>
    <scope>NUCLEOTIDE SEQUENCE</scope>
    <source>
        <strain evidence="7">AP01</strain>
        <tissue evidence="7">Mycelium</tissue>
    </source>
</reference>
<dbReference type="Proteomes" id="UP000775547">
    <property type="component" value="Unassembled WGS sequence"/>
</dbReference>
<dbReference type="GO" id="GO:0022627">
    <property type="term" value="C:cytosolic small ribosomal subunit"/>
    <property type="evidence" value="ECO:0007669"/>
    <property type="project" value="TreeGrafter"/>
</dbReference>
<comment type="caution">
    <text evidence="7">The sequence shown here is derived from an EMBL/GenBank/DDBJ whole genome shotgun (WGS) entry which is preliminary data.</text>
</comment>
<dbReference type="CDD" id="cd22541">
    <property type="entry name" value="SP5_N"/>
    <property type="match status" value="1"/>
</dbReference>
<dbReference type="InterPro" id="IPR000754">
    <property type="entry name" value="Ribosomal_uS9"/>
</dbReference>
<keyword evidence="3 4" id="KW-0687">Ribonucleoprotein</keyword>
<dbReference type="GO" id="GO:0003735">
    <property type="term" value="F:structural constituent of ribosome"/>
    <property type="evidence" value="ECO:0007669"/>
    <property type="project" value="InterPro"/>
</dbReference>
<keyword evidence="2 4" id="KW-0689">Ribosomal protein</keyword>
<gene>
    <name evidence="7" type="ORF">DXG03_002759</name>
</gene>
<organism evidence="7 8">
    <name type="scientific">Asterophora parasitica</name>
    <dbReference type="NCBI Taxonomy" id="117018"/>
    <lineage>
        <taxon>Eukaryota</taxon>
        <taxon>Fungi</taxon>
        <taxon>Dikarya</taxon>
        <taxon>Basidiomycota</taxon>
        <taxon>Agaricomycotina</taxon>
        <taxon>Agaricomycetes</taxon>
        <taxon>Agaricomycetidae</taxon>
        <taxon>Agaricales</taxon>
        <taxon>Tricholomatineae</taxon>
        <taxon>Lyophyllaceae</taxon>
        <taxon>Asterophora</taxon>
    </lineage>
</organism>
<evidence type="ECO:0000256" key="2">
    <source>
        <dbReference type="ARBA" id="ARBA00022980"/>
    </source>
</evidence>
<dbReference type="OrthoDB" id="426865at2759"/>
<dbReference type="PROSITE" id="PS00360">
    <property type="entry name" value="RIBOSOMAL_S9"/>
    <property type="match status" value="1"/>
</dbReference>
<dbReference type="PANTHER" id="PTHR21569:SF16">
    <property type="entry name" value="RIBOSOMAL PROTEIN S16"/>
    <property type="match status" value="1"/>
</dbReference>
<feature type="region of interest" description="Disordered" evidence="5">
    <location>
        <begin position="233"/>
        <end position="295"/>
    </location>
</feature>
<feature type="compositionally biased region" description="Pro residues" evidence="5">
    <location>
        <begin position="258"/>
        <end position="272"/>
    </location>
</feature>
<dbReference type="Pfam" id="PF00380">
    <property type="entry name" value="Ribosomal_S9"/>
    <property type="match status" value="1"/>
</dbReference>
<dbReference type="PROSITE" id="PS50172">
    <property type="entry name" value="BRCT"/>
    <property type="match status" value="1"/>
</dbReference>
<name>A0A9P7KAU2_9AGAR</name>
<dbReference type="EMBL" id="JABCKV010000184">
    <property type="protein sequence ID" value="KAG5642449.1"/>
    <property type="molecule type" value="Genomic_DNA"/>
</dbReference>
<feature type="compositionally biased region" description="Polar residues" evidence="5">
    <location>
        <begin position="637"/>
        <end position="646"/>
    </location>
</feature>
<feature type="compositionally biased region" description="Polar residues" evidence="5">
    <location>
        <begin position="424"/>
        <end position="444"/>
    </location>
</feature>
<dbReference type="InterPro" id="IPR036420">
    <property type="entry name" value="BRCT_dom_sf"/>
</dbReference>
<feature type="compositionally biased region" description="Basic and acidic residues" evidence="5">
    <location>
        <begin position="592"/>
        <end position="622"/>
    </location>
</feature>
<accession>A0A9P7KAU2</accession>
<evidence type="ECO:0000256" key="3">
    <source>
        <dbReference type="ARBA" id="ARBA00023274"/>
    </source>
</evidence>
<dbReference type="Gene3D" id="3.30.230.10">
    <property type="match status" value="1"/>
</dbReference>
<feature type="compositionally biased region" description="Acidic residues" evidence="5">
    <location>
        <begin position="582"/>
        <end position="591"/>
    </location>
</feature>
<protein>
    <recommendedName>
        <fullName evidence="6">BRCT domain-containing protein</fullName>
    </recommendedName>
</protein>
<dbReference type="GO" id="GO:0000462">
    <property type="term" value="P:maturation of SSU-rRNA from tricistronic rRNA transcript (SSU-rRNA, 5.8S rRNA, LSU-rRNA)"/>
    <property type="evidence" value="ECO:0007669"/>
    <property type="project" value="TreeGrafter"/>
</dbReference>
<dbReference type="AlphaFoldDB" id="A0A9P7KAU2"/>
<evidence type="ECO:0000256" key="1">
    <source>
        <dbReference type="ARBA" id="ARBA00005251"/>
    </source>
</evidence>
<feature type="region of interest" description="Disordered" evidence="5">
    <location>
        <begin position="402"/>
        <end position="444"/>
    </location>
</feature>
<comment type="similarity">
    <text evidence="1 4">Belongs to the universal ribosomal protein uS9 family.</text>
</comment>
<evidence type="ECO:0000256" key="5">
    <source>
        <dbReference type="SAM" id="MobiDB-lite"/>
    </source>
</evidence>
<feature type="domain" description="BRCT" evidence="6">
    <location>
        <begin position="494"/>
        <end position="565"/>
    </location>
</feature>
<dbReference type="InterPro" id="IPR020568">
    <property type="entry name" value="Ribosomal_Su5_D2-typ_SF"/>
</dbReference>
<keyword evidence="8" id="KW-1185">Reference proteome</keyword>